<name>A0A0G3BGR6_9BURK</name>
<organism evidence="6 7">
    <name type="scientific">Caldimonas brevitalea</name>
    <dbReference type="NCBI Taxonomy" id="413882"/>
    <lineage>
        <taxon>Bacteria</taxon>
        <taxon>Pseudomonadati</taxon>
        <taxon>Pseudomonadota</taxon>
        <taxon>Betaproteobacteria</taxon>
        <taxon>Burkholderiales</taxon>
        <taxon>Sphaerotilaceae</taxon>
        <taxon>Caldimonas</taxon>
    </lineage>
</organism>
<dbReference type="OrthoDB" id="9808480at2"/>
<sequence>MKTLEPAATVTIGVLAARTGVNVPTIRYYEEIGLMPPAQRRPSGHRVYGPAAEELLTFIRSCRDFGLPIEHVRALLSLSHSPERDCDEARGIAERHLDEVRRKLDELRTLERRLAEYVASCNVACTDGLVPA</sequence>
<dbReference type="PROSITE" id="PS50937">
    <property type="entry name" value="HTH_MERR_2"/>
    <property type="match status" value="1"/>
</dbReference>
<dbReference type="Gene3D" id="1.10.1660.10">
    <property type="match status" value="1"/>
</dbReference>
<evidence type="ECO:0000256" key="3">
    <source>
        <dbReference type="ARBA" id="ARBA00023163"/>
    </source>
</evidence>
<dbReference type="GO" id="GO:0003700">
    <property type="term" value="F:DNA-binding transcription factor activity"/>
    <property type="evidence" value="ECO:0007669"/>
    <property type="project" value="InterPro"/>
</dbReference>
<dbReference type="Proteomes" id="UP000035352">
    <property type="component" value="Chromosome"/>
</dbReference>
<evidence type="ECO:0000256" key="4">
    <source>
        <dbReference type="SAM" id="Coils"/>
    </source>
</evidence>
<dbReference type="AlphaFoldDB" id="A0A0G3BGR6"/>
<dbReference type="GO" id="GO:0003677">
    <property type="term" value="F:DNA binding"/>
    <property type="evidence" value="ECO:0007669"/>
    <property type="project" value="UniProtKB-KW"/>
</dbReference>
<dbReference type="SMART" id="SM00422">
    <property type="entry name" value="HTH_MERR"/>
    <property type="match status" value="1"/>
</dbReference>
<dbReference type="InterPro" id="IPR047057">
    <property type="entry name" value="MerR_fam"/>
</dbReference>
<evidence type="ECO:0000313" key="6">
    <source>
        <dbReference type="EMBL" id="AKJ27183.1"/>
    </source>
</evidence>
<dbReference type="PRINTS" id="PR00040">
    <property type="entry name" value="HTHMERR"/>
</dbReference>
<dbReference type="PROSITE" id="PS00552">
    <property type="entry name" value="HTH_MERR_1"/>
    <property type="match status" value="1"/>
</dbReference>
<accession>A0A0G3BGR6</accession>
<proteinExistence type="predicted"/>
<evidence type="ECO:0000259" key="5">
    <source>
        <dbReference type="PROSITE" id="PS50937"/>
    </source>
</evidence>
<dbReference type="STRING" id="413882.AAW51_0492"/>
<keyword evidence="3" id="KW-0804">Transcription</keyword>
<dbReference type="CDD" id="cd04785">
    <property type="entry name" value="HTH_CadR-PbrR-like"/>
    <property type="match status" value="1"/>
</dbReference>
<keyword evidence="2" id="KW-0238">DNA-binding</keyword>
<dbReference type="InterPro" id="IPR000551">
    <property type="entry name" value="MerR-type_HTH_dom"/>
</dbReference>
<dbReference type="EMBL" id="CP011371">
    <property type="protein sequence ID" value="AKJ27183.1"/>
    <property type="molecule type" value="Genomic_DNA"/>
</dbReference>
<keyword evidence="1" id="KW-0805">Transcription regulation</keyword>
<feature type="coiled-coil region" evidence="4">
    <location>
        <begin position="90"/>
        <end position="120"/>
    </location>
</feature>
<keyword evidence="7" id="KW-1185">Reference proteome</keyword>
<dbReference type="PANTHER" id="PTHR30204">
    <property type="entry name" value="REDOX-CYCLING DRUG-SENSING TRANSCRIPTIONAL ACTIVATOR SOXR"/>
    <property type="match status" value="1"/>
</dbReference>
<dbReference type="SUPFAM" id="SSF46955">
    <property type="entry name" value="Putative DNA-binding domain"/>
    <property type="match status" value="1"/>
</dbReference>
<feature type="domain" description="HTH merR-type" evidence="5">
    <location>
        <begin position="9"/>
        <end position="78"/>
    </location>
</feature>
<keyword evidence="4" id="KW-0175">Coiled coil</keyword>
<evidence type="ECO:0000313" key="7">
    <source>
        <dbReference type="Proteomes" id="UP000035352"/>
    </source>
</evidence>
<evidence type="ECO:0000256" key="2">
    <source>
        <dbReference type="ARBA" id="ARBA00023125"/>
    </source>
</evidence>
<dbReference type="Pfam" id="PF13411">
    <property type="entry name" value="MerR_1"/>
    <property type="match status" value="1"/>
</dbReference>
<reference evidence="6 7" key="1">
    <citation type="submission" date="2015-05" db="EMBL/GenBank/DDBJ databases">
        <authorList>
            <person name="Tang B."/>
            <person name="Yu Y."/>
        </authorList>
    </citation>
    <scope>NUCLEOTIDE SEQUENCE [LARGE SCALE GENOMIC DNA]</scope>
    <source>
        <strain evidence="6 7">DSM 7029</strain>
    </source>
</reference>
<protein>
    <submittedName>
        <fullName evidence="6">Transcriptional regulator, MerR family</fullName>
    </submittedName>
</protein>
<dbReference type="PANTHER" id="PTHR30204:SF94">
    <property type="entry name" value="HEAVY METAL-DEPENDENT TRANSCRIPTIONAL REGULATOR HI_0293-RELATED"/>
    <property type="match status" value="1"/>
</dbReference>
<dbReference type="RefSeq" id="WP_047193341.1">
    <property type="nucleotide sequence ID" value="NZ_CP011371.1"/>
</dbReference>
<evidence type="ECO:0000256" key="1">
    <source>
        <dbReference type="ARBA" id="ARBA00023015"/>
    </source>
</evidence>
<gene>
    <name evidence="6" type="ORF">AAW51_0492</name>
</gene>
<dbReference type="InterPro" id="IPR009061">
    <property type="entry name" value="DNA-bd_dom_put_sf"/>
</dbReference>
<dbReference type="KEGG" id="pbh:AAW51_0492"/>